<accession>A0A1D2ABH7</accession>
<dbReference type="InterPro" id="IPR029021">
    <property type="entry name" value="Prot-tyrosine_phosphatase-like"/>
</dbReference>
<feature type="domain" description="Tyrosine specific protein phosphatases" evidence="2">
    <location>
        <begin position="161"/>
        <end position="219"/>
    </location>
</feature>
<dbReference type="GO" id="GO:2001070">
    <property type="term" value="F:starch binding"/>
    <property type="evidence" value="ECO:0007669"/>
    <property type="project" value="TreeGrafter"/>
</dbReference>
<dbReference type="InterPro" id="IPR000340">
    <property type="entry name" value="Dual-sp_phosphatase_cat-dom"/>
</dbReference>
<dbReference type="InterPro" id="IPR000387">
    <property type="entry name" value="Tyr_Pase_dom"/>
</dbReference>
<dbReference type="Pfam" id="PF00782">
    <property type="entry name" value="DSPc"/>
    <property type="match status" value="1"/>
</dbReference>
<dbReference type="GO" id="GO:0019203">
    <property type="term" value="F:carbohydrate phosphatase activity"/>
    <property type="evidence" value="ECO:0007669"/>
    <property type="project" value="TreeGrafter"/>
</dbReference>
<name>A0A1D2ABH7_AUXPR</name>
<dbReference type="GO" id="GO:0009507">
    <property type="term" value="C:chloroplast"/>
    <property type="evidence" value="ECO:0007669"/>
    <property type="project" value="TreeGrafter"/>
</dbReference>
<dbReference type="AlphaFoldDB" id="A0A1D2ABH7"/>
<dbReference type="SUPFAM" id="SSF52799">
    <property type="entry name" value="(Phosphotyrosine protein) phosphatases II"/>
    <property type="match status" value="1"/>
</dbReference>
<evidence type="ECO:0000256" key="1">
    <source>
        <dbReference type="SAM" id="MobiDB-lite"/>
    </source>
</evidence>
<gene>
    <name evidence="3" type="ORF">g.24124</name>
</gene>
<dbReference type="InterPro" id="IPR052832">
    <property type="entry name" value="Starch-Glucan_Phosphatase"/>
</dbReference>
<sequence length="415" mass="44972">MQQLNCIHPVRSVCKVGFATARHSSRPYFSSSRDAPPKKWHIAAQASQGAPPVSKEEEEANKARWQESGGGQGSSDEWRWTLNWDSLPGHPILIGSCPRSPSDIDRIVEEGRATAILSLQSDACLEALGIDYPALHARACARGLLAARVAVRDFDHDDQAAMLPEAVRALHTLLAMGHRVYVHCTAGINRATLTTVGYLTFVQGLGLEEALRAVREARPQAHPYVDCWRTVRRRLVEGRGDEVGHAARAIFNTREQRGRSGSSSADWAAAEEILIRRTFQRQVAATLSIVKSMQRIAEIEADAAQEAAQKASTEATAGQATSGIGQSGIQSEASQHQGLPSTLLAPEEEAVPRPETVPVPRAFAIQCAEAEGRRTLDSILHAEEEVAKLRVALEALTESAQQLLSGERGVSDART</sequence>
<dbReference type="PROSITE" id="PS50056">
    <property type="entry name" value="TYR_PHOSPHATASE_2"/>
    <property type="match status" value="1"/>
</dbReference>
<dbReference type="GO" id="GO:0005983">
    <property type="term" value="P:starch catabolic process"/>
    <property type="evidence" value="ECO:0007669"/>
    <property type="project" value="TreeGrafter"/>
</dbReference>
<dbReference type="EMBL" id="GDKF01002191">
    <property type="protein sequence ID" value="JAT76431.1"/>
    <property type="molecule type" value="Transcribed_RNA"/>
</dbReference>
<evidence type="ECO:0000259" key="2">
    <source>
        <dbReference type="PROSITE" id="PS50056"/>
    </source>
</evidence>
<protein>
    <recommendedName>
        <fullName evidence="2">Tyrosine specific protein phosphatases domain-containing protein</fullName>
    </recommendedName>
</protein>
<evidence type="ECO:0000313" key="3">
    <source>
        <dbReference type="EMBL" id="JAT76431.1"/>
    </source>
</evidence>
<feature type="region of interest" description="Disordered" evidence="1">
    <location>
        <begin position="310"/>
        <end position="339"/>
    </location>
</feature>
<organism evidence="3">
    <name type="scientific">Auxenochlorella protothecoides</name>
    <name type="common">Green microalga</name>
    <name type="synonym">Chlorella protothecoides</name>
    <dbReference type="NCBI Taxonomy" id="3075"/>
    <lineage>
        <taxon>Eukaryota</taxon>
        <taxon>Viridiplantae</taxon>
        <taxon>Chlorophyta</taxon>
        <taxon>core chlorophytes</taxon>
        <taxon>Trebouxiophyceae</taxon>
        <taxon>Chlorellales</taxon>
        <taxon>Chlorellaceae</taxon>
        <taxon>Auxenochlorella</taxon>
    </lineage>
</organism>
<feature type="region of interest" description="Disordered" evidence="1">
    <location>
        <begin position="42"/>
        <end position="75"/>
    </location>
</feature>
<proteinExistence type="predicted"/>
<dbReference type="PANTHER" id="PTHR46642">
    <property type="entry name" value="DUAL SPECIFICITY PHOSPHATASE, SUBGROUP, CATALYTIC DOMAIN"/>
    <property type="match status" value="1"/>
</dbReference>
<dbReference type="Gene3D" id="3.90.190.10">
    <property type="entry name" value="Protein tyrosine phosphatase superfamily"/>
    <property type="match status" value="1"/>
</dbReference>
<feature type="compositionally biased region" description="Polar residues" evidence="1">
    <location>
        <begin position="318"/>
        <end position="339"/>
    </location>
</feature>
<dbReference type="SMART" id="SM00195">
    <property type="entry name" value="DSPc"/>
    <property type="match status" value="1"/>
</dbReference>
<dbReference type="InterPro" id="IPR020422">
    <property type="entry name" value="TYR_PHOSPHATASE_DUAL_dom"/>
</dbReference>
<reference evidence="3" key="1">
    <citation type="submission" date="2015-08" db="EMBL/GenBank/DDBJ databases">
        <authorList>
            <person name="Babu N.S."/>
            <person name="Beckwith C.J."/>
            <person name="Beseler K.G."/>
            <person name="Brison A."/>
            <person name="Carone J.V."/>
            <person name="Caskin T.P."/>
            <person name="Diamond M."/>
            <person name="Durham M.E."/>
            <person name="Foxe J.M."/>
            <person name="Go M."/>
            <person name="Henderson B.A."/>
            <person name="Jones I.B."/>
            <person name="McGettigan J.A."/>
            <person name="Micheletti S.J."/>
            <person name="Nasrallah M.E."/>
            <person name="Ortiz D."/>
            <person name="Piller C.R."/>
            <person name="Privatt S.R."/>
            <person name="Schneider S.L."/>
            <person name="Sharp S."/>
            <person name="Smith T.C."/>
            <person name="Stanton J.D."/>
            <person name="Ullery H.E."/>
            <person name="Wilson R.J."/>
            <person name="Serrano M.G."/>
            <person name="Buck G."/>
            <person name="Lee V."/>
            <person name="Wang Y."/>
            <person name="Carvalho R."/>
            <person name="Voegtly L."/>
            <person name="Shi R."/>
            <person name="Duckworth R."/>
            <person name="Johnson A."/>
            <person name="Loviza R."/>
            <person name="Walstead R."/>
            <person name="Shah Z."/>
            <person name="Kiflezghi M."/>
            <person name="Wade K."/>
            <person name="Ball S.L."/>
            <person name="Bradley K.W."/>
            <person name="Asai D.J."/>
            <person name="Bowman C.A."/>
            <person name="Russell D.A."/>
            <person name="Pope W.H."/>
            <person name="Jacobs-Sera D."/>
            <person name="Hendrix R.W."/>
            <person name="Hatfull G.F."/>
        </authorList>
    </citation>
    <scope>NUCLEOTIDE SEQUENCE</scope>
</reference>
<dbReference type="PANTHER" id="PTHR46642:SF8">
    <property type="entry name" value="DUAL SPECIFICITY PROTEIN PHOSPHATASE FAMILY PROTEIN"/>
    <property type="match status" value="1"/>
</dbReference>